<proteinExistence type="inferred from homology"/>
<keyword evidence="9" id="KW-0961">Cell wall biogenesis/degradation</keyword>
<comment type="function">
    <text evidence="9">Cell wall formation. Catalyzes the addition of glutamate to the nucleotide precursor UDP-N-acetylmuramoyl-L-alanine (UMA).</text>
</comment>
<evidence type="ECO:0000256" key="1">
    <source>
        <dbReference type="ARBA" id="ARBA00004496"/>
    </source>
</evidence>
<dbReference type="SUPFAM" id="SSF53244">
    <property type="entry name" value="MurD-like peptide ligases, peptide-binding domain"/>
    <property type="match status" value="1"/>
</dbReference>
<evidence type="ECO:0000256" key="9">
    <source>
        <dbReference type="HAMAP-Rule" id="MF_00639"/>
    </source>
</evidence>
<evidence type="ECO:0000313" key="11">
    <source>
        <dbReference type="EMBL" id="MDY0881279.1"/>
    </source>
</evidence>
<keyword evidence="6 9" id="KW-0547">Nucleotide-binding</keyword>
<dbReference type="Gene3D" id="3.40.1190.10">
    <property type="entry name" value="Mur-like, catalytic domain"/>
    <property type="match status" value="1"/>
</dbReference>
<evidence type="ECO:0000256" key="4">
    <source>
        <dbReference type="ARBA" id="ARBA00022598"/>
    </source>
</evidence>
<dbReference type="InterPro" id="IPR036565">
    <property type="entry name" value="Mur-like_cat_sf"/>
</dbReference>
<dbReference type="Pfam" id="PF08245">
    <property type="entry name" value="Mur_ligase_M"/>
    <property type="match status" value="1"/>
</dbReference>
<keyword evidence="7 9" id="KW-0067">ATP-binding</keyword>
<keyword evidence="9" id="KW-0133">Cell shape</keyword>
<evidence type="ECO:0000256" key="5">
    <source>
        <dbReference type="ARBA" id="ARBA00022618"/>
    </source>
</evidence>
<dbReference type="PROSITE" id="PS01011">
    <property type="entry name" value="FOLYLPOLYGLU_SYNT_1"/>
    <property type="match status" value="1"/>
</dbReference>
<keyword evidence="4 9" id="KW-0436">Ligase</keyword>
<gene>
    <name evidence="9 11" type="primary">murD</name>
    <name evidence="11" type="ORF">SMD27_00345</name>
</gene>
<comment type="catalytic activity">
    <reaction evidence="9">
        <text>UDP-N-acetyl-alpha-D-muramoyl-L-alanine + D-glutamate + ATP = UDP-N-acetyl-alpha-D-muramoyl-L-alanyl-D-glutamate + ADP + phosphate + H(+)</text>
        <dbReference type="Rhea" id="RHEA:16429"/>
        <dbReference type="ChEBI" id="CHEBI:15378"/>
        <dbReference type="ChEBI" id="CHEBI:29986"/>
        <dbReference type="ChEBI" id="CHEBI:30616"/>
        <dbReference type="ChEBI" id="CHEBI:43474"/>
        <dbReference type="ChEBI" id="CHEBI:83898"/>
        <dbReference type="ChEBI" id="CHEBI:83900"/>
        <dbReference type="ChEBI" id="CHEBI:456216"/>
        <dbReference type="EC" id="6.3.2.9"/>
    </reaction>
</comment>
<keyword evidence="3 9" id="KW-0963">Cytoplasm</keyword>
<evidence type="ECO:0000313" key="12">
    <source>
        <dbReference type="Proteomes" id="UP001279642"/>
    </source>
</evidence>
<evidence type="ECO:0000256" key="8">
    <source>
        <dbReference type="ARBA" id="ARBA00023306"/>
    </source>
</evidence>
<reference evidence="11 12" key="1">
    <citation type="journal article" date="2016" name="Antonie Van Leeuwenhoek">
        <title>Dongia soli sp. nov., isolated from soil from Dokdo, Korea.</title>
        <authorList>
            <person name="Kim D.U."/>
            <person name="Lee H."/>
            <person name="Kim H."/>
            <person name="Kim S.G."/>
            <person name="Ka J.O."/>
        </authorList>
    </citation>
    <scope>NUCLEOTIDE SEQUENCE [LARGE SCALE GENOMIC DNA]</scope>
    <source>
        <strain evidence="11 12">D78</strain>
    </source>
</reference>
<evidence type="ECO:0000256" key="7">
    <source>
        <dbReference type="ARBA" id="ARBA00022840"/>
    </source>
</evidence>
<dbReference type="NCBIfam" id="TIGR01087">
    <property type="entry name" value="murD"/>
    <property type="match status" value="1"/>
</dbReference>
<evidence type="ECO:0000259" key="10">
    <source>
        <dbReference type="Pfam" id="PF08245"/>
    </source>
</evidence>
<comment type="similarity">
    <text evidence="9">Belongs to the MurCDEF family.</text>
</comment>
<dbReference type="InterPro" id="IPR005762">
    <property type="entry name" value="MurD"/>
</dbReference>
<protein>
    <recommendedName>
        <fullName evidence="9">UDP-N-acetylmuramoylalanine--D-glutamate ligase</fullName>
        <ecNumber evidence="9">6.3.2.9</ecNumber>
    </recommendedName>
    <alternativeName>
        <fullName evidence="9">D-glutamic acid-adding enzyme</fullName>
    </alternativeName>
    <alternativeName>
        <fullName evidence="9">UDP-N-acetylmuramoyl-L-alanyl-D-glutamate synthetase</fullName>
    </alternativeName>
</protein>
<dbReference type="InterPro" id="IPR036615">
    <property type="entry name" value="Mur_ligase_C_dom_sf"/>
</dbReference>
<feature type="binding site" evidence="9">
    <location>
        <begin position="118"/>
        <end position="124"/>
    </location>
    <ligand>
        <name>ATP</name>
        <dbReference type="ChEBI" id="CHEBI:30616"/>
    </ligand>
</feature>
<sequence length="461" mass="48498">MTAALRIPNLNGKIVAVLGLGRSGGTAAASLAASGATVWAWDDNEAARTAINGDWLVDLTKADWSQISFLLISPGIPHLHPKPHPVAALAKAANVPVISDIELLVQAQPGARYVTITGTNGKSTTTTLIGHLLRQAGKKCEIGGNLGQAALSLEPMGLDGIYVLEMSSYQLEITPTVFADIAILLNITPDHLDRHGGMEGYIAAKTLALAAKKRGGVGIIGVDDEHCRKIYGDLKDAGRRLIPISAEKTLAKSVSAVKGQLIDDIDGKREKIIDLTTIATLPGSHNWQNAAAAYVAARGLGLSRDQIVAGLKSYPGLAHRQELVATIGKVRYVNDSKATNADAAGKALACYENIYWIIGGRAKEGGLAGLESFYPRIRHAFLIGEAAPAFAKQLGRAVPATQCGTLDKALAAAHVLAQKENRDGATVLLSPACASWDQYPNFEVRGDHFRGLVAQLAGGKA</sequence>
<keyword evidence="12" id="KW-1185">Reference proteome</keyword>
<dbReference type="PANTHER" id="PTHR43692">
    <property type="entry name" value="UDP-N-ACETYLMURAMOYLALANINE--D-GLUTAMATE LIGASE"/>
    <property type="match status" value="1"/>
</dbReference>
<name>A0ABU5E563_9PROT</name>
<dbReference type="InterPro" id="IPR013221">
    <property type="entry name" value="Mur_ligase_cen"/>
</dbReference>
<dbReference type="EMBL" id="JAXCLW010000001">
    <property type="protein sequence ID" value="MDY0881279.1"/>
    <property type="molecule type" value="Genomic_DNA"/>
</dbReference>
<dbReference type="PANTHER" id="PTHR43692:SF1">
    <property type="entry name" value="UDP-N-ACETYLMURAMOYLALANINE--D-GLUTAMATE LIGASE"/>
    <property type="match status" value="1"/>
</dbReference>
<dbReference type="SUPFAM" id="SSF51984">
    <property type="entry name" value="MurCD N-terminal domain"/>
    <property type="match status" value="1"/>
</dbReference>
<organism evidence="11 12">
    <name type="scientific">Dongia soli</name>
    <dbReference type="NCBI Taxonomy" id="600628"/>
    <lineage>
        <taxon>Bacteria</taxon>
        <taxon>Pseudomonadati</taxon>
        <taxon>Pseudomonadota</taxon>
        <taxon>Alphaproteobacteria</taxon>
        <taxon>Rhodospirillales</taxon>
        <taxon>Dongiaceae</taxon>
        <taxon>Dongia</taxon>
    </lineage>
</organism>
<feature type="domain" description="Mur ligase central" evidence="10">
    <location>
        <begin position="116"/>
        <end position="297"/>
    </location>
</feature>
<dbReference type="Gene3D" id="3.90.190.20">
    <property type="entry name" value="Mur ligase, C-terminal domain"/>
    <property type="match status" value="1"/>
</dbReference>
<evidence type="ECO:0000256" key="3">
    <source>
        <dbReference type="ARBA" id="ARBA00022490"/>
    </source>
</evidence>
<comment type="pathway">
    <text evidence="2 9">Cell wall biogenesis; peptidoglycan biosynthesis.</text>
</comment>
<dbReference type="Gene3D" id="3.40.50.720">
    <property type="entry name" value="NAD(P)-binding Rossmann-like Domain"/>
    <property type="match status" value="1"/>
</dbReference>
<dbReference type="Proteomes" id="UP001279642">
    <property type="component" value="Unassembled WGS sequence"/>
</dbReference>
<dbReference type="GO" id="GO:0008764">
    <property type="term" value="F:UDP-N-acetylmuramoylalanine-D-glutamate ligase activity"/>
    <property type="evidence" value="ECO:0007669"/>
    <property type="project" value="UniProtKB-EC"/>
</dbReference>
<evidence type="ECO:0000256" key="6">
    <source>
        <dbReference type="ARBA" id="ARBA00022741"/>
    </source>
</evidence>
<keyword evidence="8 9" id="KW-0131">Cell cycle</keyword>
<keyword evidence="5 9" id="KW-0132">Cell division</keyword>
<dbReference type="SUPFAM" id="SSF53623">
    <property type="entry name" value="MurD-like peptide ligases, catalytic domain"/>
    <property type="match status" value="1"/>
</dbReference>
<dbReference type="InterPro" id="IPR018109">
    <property type="entry name" value="Folylpolyglutamate_synth_CS"/>
</dbReference>
<keyword evidence="9" id="KW-0573">Peptidoglycan synthesis</keyword>
<comment type="subcellular location">
    <subcellularLocation>
        <location evidence="1 9">Cytoplasm</location>
    </subcellularLocation>
</comment>
<evidence type="ECO:0000256" key="2">
    <source>
        <dbReference type="ARBA" id="ARBA00004752"/>
    </source>
</evidence>
<dbReference type="EC" id="6.3.2.9" evidence="9"/>
<accession>A0ABU5E563</accession>
<comment type="caution">
    <text evidence="11">The sequence shown here is derived from an EMBL/GenBank/DDBJ whole genome shotgun (WGS) entry which is preliminary data.</text>
</comment>
<dbReference type="RefSeq" id="WP_320506349.1">
    <property type="nucleotide sequence ID" value="NZ_JAXCLW010000001.1"/>
</dbReference>
<dbReference type="HAMAP" id="MF_00639">
    <property type="entry name" value="MurD"/>
    <property type="match status" value="1"/>
</dbReference>